<dbReference type="OrthoDB" id="5244221at2"/>
<accession>A0A3S9Q0M2</accession>
<evidence type="ECO:0000256" key="1">
    <source>
        <dbReference type="SAM" id="MobiDB-lite"/>
    </source>
</evidence>
<feature type="region of interest" description="Disordered" evidence="1">
    <location>
        <begin position="209"/>
        <end position="256"/>
    </location>
</feature>
<name>A0A3S9Q0M2_9ACTO</name>
<feature type="compositionally biased region" description="Basic and acidic residues" evidence="1">
    <location>
        <begin position="213"/>
        <end position="246"/>
    </location>
</feature>
<dbReference type="InterPro" id="IPR016566">
    <property type="entry name" value="UCP010219"/>
</dbReference>
<keyword evidence="2" id="KW-1133">Transmembrane helix</keyword>
<feature type="transmembrane region" description="Helical" evidence="2">
    <location>
        <begin position="29"/>
        <end position="57"/>
    </location>
</feature>
<feature type="transmembrane region" description="Helical" evidence="2">
    <location>
        <begin position="104"/>
        <end position="125"/>
    </location>
</feature>
<organism evidence="3 4">
    <name type="scientific">Flaviflexus ciconiae</name>
    <dbReference type="NCBI Taxonomy" id="2496867"/>
    <lineage>
        <taxon>Bacteria</taxon>
        <taxon>Bacillati</taxon>
        <taxon>Actinomycetota</taxon>
        <taxon>Actinomycetes</taxon>
        <taxon>Actinomycetales</taxon>
        <taxon>Actinomycetaceae</taxon>
        <taxon>Flaviflexus</taxon>
    </lineage>
</organism>
<dbReference type="EMBL" id="CP034593">
    <property type="protein sequence ID" value="AZQ78106.1"/>
    <property type="molecule type" value="Genomic_DNA"/>
</dbReference>
<reference evidence="3 4" key="1">
    <citation type="submission" date="2018-12" db="EMBL/GenBank/DDBJ databases">
        <title>Complete genome sequence of Flaviflexus sp. H23T48.</title>
        <authorList>
            <person name="Bae J.-W."/>
            <person name="Lee J.-Y."/>
        </authorList>
    </citation>
    <scope>NUCLEOTIDE SEQUENCE [LARGE SCALE GENOMIC DNA]</scope>
    <source>
        <strain evidence="3 4">H23T48</strain>
    </source>
</reference>
<evidence type="ECO:0000313" key="4">
    <source>
        <dbReference type="Proteomes" id="UP000280344"/>
    </source>
</evidence>
<feature type="transmembrane region" description="Helical" evidence="2">
    <location>
        <begin position="174"/>
        <end position="196"/>
    </location>
</feature>
<proteinExistence type="predicted"/>
<sequence length="256" mass="27698">MASVVAEDFSVWQAVGGVRGLAEAVLPSVLFVIVFLVTSEIVPAVGTAIAVVVICLAIRLIQRIDITPALGGAFGVAISGIWAWRSGEAENYFAMGLWTNGAYLAVFLISLIATWPLIGVAVALLRGEDQSWRTDPEQASRKRRYYTATWLWVGLFGLRLAVQLPLYLADDQVGALGIARIVMGPFLFAIVAWLTWMLCREPSEVLAPTAGRAEGEHREAGADTQHVERGDRASERVEEAPRDPTNHPDSSSAPNS</sequence>
<gene>
    <name evidence="3" type="ORF">EJ997_02550</name>
</gene>
<dbReference type="KEGG" id="flh:EJ997_02550"/>
<feature type="compositionally biased region" description="Polar residues" evidence="1">
    <location>
        <begin position="247"/>
        <end position="256"/>
    </location>
</feature>
<dbReference type="AlphaFoldDB" id="A0A3S9Q0M2"/>
<feature type="transmembrane region" description="Helical" evidence="2">
    <location>
        <begin position="64"/>
        <end position="84"/>
    </location>
</feature>
<dbReference type="Proteomes" id="UP000280344">
    <property type="component" value="Chromosome"/>
</dbReference>
<keyword evidence="4" id="KW-1185">Reference proteome</keyword>
<evidence type="ECO:0000256" key="2">
    <source>
        <dbReference type="SAM" id="Phobius"/>
    </source>
</evidence>
<evidence type="ECO:0000313" key="3">
    <source>
        <dbReference type="EMBL" id="AZQ78106.1"/>
    </source>
</evidence>
<keyword evidence="2" id="KW-0472">Membrane</keyword>
<feature type="transmembrane region" description="Helical" evidence="2">
    <location>
        <begin position="145"/>
        <end position="168"/>
    </location>
</feature>
<protein>
    <submittedName>
        <fullName evidence="3">DUF3159 domain-containing protein</fullName>
    </submittedName>
</protein>
<keyword evidence="2" id="KW-0812">Transmembrane</keyword>
<dbReference type="Pfam" id="PF11361">
    <property type="entry name" value="DUF3159"/>
    <property type="match status" value="1"/>
</dbReference>